<dbReference type="CDD" id="cd14324">
    <property type="entry name" value="UBA_Dsk2p_like"/>
    <property type="match status" value="1"/>
</dbReference>
<dbReference type="InterPro" id="IPR015940">
    <property type="entry name" value="UBA"/>
</dbReference>
<dbReference type="SUPFAM" id="SSF54236">
    <property type="entry name" value="Ubiquitin-like"/>
    <property type="match status" value="1"/>
</dbReference>
<dbReference type="PANTHER" id="PTHR10677">
    <property type="entry name" value="UBIQUILIN"/>
    <property type="match status" value="1"/>
</dbReference>
<dbReference type="FunCoup" id="A0A3N4LS69">
    <property type="interactions" value="646"/>
</dbReference>
<evidence type="ECO:0008006" key="6">
    <source>
        <dbReference type="Google" id="ProtNLM"/>
    </source>
</evidence>
<dbReference type="Gene3D" id="3.10.20.90">
    <property type="entry name" value="Phosphatidylinositol 3-kinase Catalytic Subunit, Chain A, domain 1"/>
    <property type="match status" value="1"/>
</dbReference>
<dbReference type="SMART" id="SM00727">
    <property type="entry name" value="STI1"/>
    <property type="match status" value="2"/>
</dbReference>
<dbReference type="InterPro" id="IPR015496">
    <property type="entry name" value="Ubiquilin"/>
</dbReference>
<evidence type="ECO:0000259" key="2">
    <source>
        <dbReference type="PROSITE" id="PS50030"/>
    </source>
</evidence>
<dbReference type="InterPro" id="IPR019956">
    <property type="entry name" value="Ubiquitin_dom"/>
</dbReference>
<dbReference type="Pfam" id="PF00240">
    <property type="entry name" value="ubiquitin"/>
    <property type="match status" value="1"/>
</dbReference>
<dbReference type="PROSITE" id="PS50030">
    <property type="entry name" value="UBA"/>
    <property type="match status" value="1"/>
</dbReference>
<dbReference type="PRINTS" id="PR00348">
    <property type="entry name" value="UBIQUITIN"/>
</dbReference>
<feature type="domain" description="UBA" evidence="2">
    <location>
        <begin position="427"/>
        <end position="471"/>
    </location>
</feature>
<evidence type="ECO:0000256" key="1">
    <source>
        <dbReference type="SAM" id="MobiDB-lite"/>
    </source>
</evidence>
<dbReference type="SMART" id="SM00213">
    <property type="entry name" value="UBQ"/>
    <property type="match status" value="1"/>
</dbReference>
<feature type="region of interest" description="Disordered" evidence="1">
    <location>
        <begin position="236"/>
        <end position="291"/>
    </location>
</feature>
<evidence type="ECO:0000259" key="3">
    <source>
        <dbReference type="PROSITE" id="PS50053"/>
    </source>
</evidence>
<feature type="compositionally biased region" description="Low complexity" evidence="1">
    <location>
        <begin position="255"/>
        <end position="291"/>
    </location>
</feature>
<feature type="region of interest" description="Disordered" evidence="1">
    <location>
        <begin position="326"/>
        <end position="362"/>
    </location>
</feature>
<reference evidence="4 5" key="1">
    <citation type="journal article" date="2018" name="Nat. Ecol. Evol.">
        <title>Pezizomycetes genomes reveal the molecular basis of ectomycorrhizal truffle lifestyle.</title>
        <authorList>
            <person name="Murat C."/>
            <person name="Payen T."/>
            <person name="Noel B."/>
            <person name="Kuo A."/>
            <person name="Morin E."/>
            <person name="Chen J."/>
            <person name="Kohler A."/>
            <person name="Krizsan K."/>
            <person name="Balestrini R."/>
            <person name="Da Silva C."/>
            <person name="Montanini B."/>
            <person name="Hainaut M."/>
            <person name="Levati E."/>
            <person name="Barry K.W."/>
            <person name="Belfiori B."/>
            <person name="Cichocki N."/>
            <person name="Clum A."/>
            <person name="Dockter R.B."/>
            <person name="Fauchery L."/>
            <person name="Guy J."/>
            <person name="Iotti M."/>
            <person name="Le Tacon F."/>
            <person name="Lindquist E.A."/>
            <person name="Lipzen A."/>
            <person name="Malagnac F."/>
            <person name="Mello A."/>
            <person name="Molinier V."/>
            <person name="Miyauchi S."/>
            <person name="Poulain J."/>
            <person name="Riccioni C."/>
            <person name="Rubini A."/>
            <person name="Sitrit Y."/>
            <person name="Splivallo R."/>
            <person name="Traeger S."/>
            <person name="Wang M."/>
            <person name="Zifcakova L."/>
            <person name="Wipf D."/>
            <person name="Zambonelli A."/>
            <person name="Paolocci F."/>
            <person name="Nowrousian M."/>
            <person name="Ottonello S."/>
            <person name="Baldrian P."/>
            <person name="Spatafora J.W."/>
            <person name="Henrissat B."/>
            <person name="Nagy L.G."/>
            <person name="Aury J.M."/>
            <person name="Wincker P."/>
            <person name="Grigoriev I.V."/>
            <person name="Bonfante P."/>
            <person name="Martin F.M."/>
        </authorList>
    </citation>
    <scope>NUCLEOTIDE SEQUENCE [LARGE SCALE GENOMIC DNA]</scope>
    <source>
        <strain evidence="4 5">ATCC MYA-4762</strain>
    </source>
</reference>
<dbReference type="PANTHER" id="PTHR10677:SF3">
    <property type="entry name" value="FI07626P-RELATED"/>
    <property type="match status" value="1"/>
</dbReference>
<dbReference type="InterPro" id="IPR006636">
    <property type="entry name" value="STI1_HS-bd"/>
</dbReference>
<name>A0A3N4LS69_9PEZI</name>
<dbReference type="InterPro" id="IPR009060">
    <property type="entry name" value="UBA-like_sf"/>
</dbReference>
<gene>
    <name evidence="4" type="ORF">L211DRAFT_870401</name>
</gene>
<dbReference type="Pfam" id="PF00627">
    <property type="entry name" value="UBA"/>
    <property type="match status" value="1"/>
</dbReference>
<proteinExistence type="predicted"/>
<organism evidence="4 5">
    <name type="scientific">Terfezia boudieri ATCC MYA-4762</name>
    <dbReference type="NCBI Taxonomy" id="1051890"/>
    <lineage>
        <taxon>Eukaryota</taxon>
        <taxon>Fungi</taxon>
        <taxon>Dikarya</taxon>
        <taxon>Ascomycota</taxon>
        <taxon>Pezizomycotina</taxon>
        <taxon>Pezizomycetes</taxon>
        <taxon>Pezizales</taxon>
        <taxon>Pezizaceae</taxon>
        <taxon>Terfezia</taxon>
    </lineage>
</organism>
<feature type="compositionally biased region" description="Polar residues" evidence="1">
    <location>
        <begin position="1"/>
        <end position="13"/>
    </location>
</feature>
<dbReference type="FunFam" id="1.10.8.10:FF:000024">
    <property type="entry name" value="Ubiquitin domain-containing protein DSK2"/>
    <property type="match status" value="1"/>
</dbReference>
<dbReference type="SMART" id="SM00165">
    <property type="entry name" value="UBA"/>
    <property type="match status" value="1"/>
</dbReference>
<dbReference type="Pfam" id="PF23195">
    <property type="entry name" value="UBQLN1"/>
    <property type="match status" value="1"/>
</dbReference>
<dbReference type="OrthoDB" id="267397at2759"/>
<dbReference type="STRING" id="1051890.A0A3N4LS69"/>
<feature type="domain" description="Ubiquitin-like" evidence="3">
    <location>
        <begin position="18"/>
        <end position="87"/>
    </location>
</feature>
<dbReference type="Gene3D" id="1.10.8.10">
    <property type="entry name" value="DNA helicase RuvA subunit, C-terminal domain"/>
    <property type="match status" value="1"/>
</dbReference>
<feature type="region of interest" description="Disordered" evidence="1">
    <location>
        <begin position="95"/>
        <end position="116"/>
    </location>
</feature>
<feature type="compositionally biased region" description="Low complexity" evidence="1">
    <location>
        <begin position="329"/>
        <end position="344"/>
    </location>
</feature>
<dbReference type="CDD" id="cd16106">
    <property type="entry name" value="Ubl_Dsk2p_like"/>
    <property type="match status" value="1"/>
</dbReference>
<dbReference type="InParanoid" id="A0A3N4LS69"/>
<sequence>MASSSADVDTGSTEDAPINFTVKTSKDEKYTISLPPSTPISDLKSKLHELSQIEAGLQRLIYSGRVMKDEETLAFYKVQSGHTIHLVKGAASNQRASAGSVGGSGSSAARPGQTQAPRVPTNIAAGSGNNPLAGLTGARYAGLAPLPNADIFGPDGGMGPPPDPDQMYNMMSQPGFQATMNEMLQNPQMLEYIIESNPQLRSIPGAREMMRSPEFRAMMTNPEMMRQASEVQRRMGLGPLGGLRGGQSTFPAPGVTDTTPVQPGQQQQQQQQQGQQTSSSSPPINPFAAGAGAGNPFAALFGAPTPSAAQGGQHLANPFASLASLFGLPQGTSGQQQQQQQPGSTSPPPQGTNANPPNPIGAVDWNTLNDLMQHYNNMGTASLGSSGTSTGGLGGGARGLPPWLLPFMGGPGLGGLSAQPPAVDNRPPEERYAEQLRQLNDMGFFDFDRNIEALRRSGGSVQGAVEHLLGS</sequence>
<evidence type="ECO:0000313" key="5">
    <source>
        <dbReference type="Proteomes" id="UP000267821"/>
    </source>
</evidence>
<feature type="region of interest" description="Disordered" evidence="1">
    <location>
        <begin position="1"/>
        <end position="20"/>
    </location>
</feature>
<keyword evidence="5" id="KW-1185">Reference proteome</keyword>
<dbReference type="InterPro" id="IPR000626">
    <property type="entry name" value="Ubiquitin-like_dom"/>
</dbReference>
<dbReference type="PROSITE" id="PS50053">
    <property type="entry name" value="UBIQUITIN_2"/>
    <property type="match status" value="1"/>
</dbReference>
<dbReference type="Proteomes" id="UP000267821">
    <property type="component" value="Unassembled WGS sequence"/>
</dbReference>
<dbReference type="GO" id="GO:0006511">
    <property type="term" value="P:ubiquitin-dependent protein catabolic process"/>
    <property type="evidence" value="ECO:0007669"/>
    <property type="project" value="TreeGrafter"/>
</dbReference>
<dbReference type="GO" id="GO:0005829">
    <property type="term" value="C:cytosol"/>
    <property type="evidence" value="ECO:0007669"/>
    <property type="project" value="TreeGrafter"/>
</dbReference>
<protein>
    <recommendedName>
        <fullName evidence="6">Ubiquitin-domain-containing protein</fullName>
    </recommendedName>
</protein>
<dbReference type="GO" id="GO:0031593">
    <property type="term" value="F:polyubiquitin modification-dependent protein binding"/>
    <property type="evidence" value="ECO:0007669"/>
    <property type="project" value="TreeGrafter"/>
</dbReference>
<dbReference type="EMBL" id="ML121567">
    <property type="protein sequence ID" value="RPB20835.1"/>
    <property type="molecule type" value="Genomic_DNA"/>
</dbReference>
<dbReference type="InterPro" id="IPR029071">
    <property type="entry name" value="Ubiquitin-like_domsf"/>
</dbReference>
<evidence type="ECO:0000313" key="4">
    <source>
        <dbReference type="EMBL" id="RPB20835.1"/>
    </source>
</evidence>
<dbReference type="SUPFAM" id="SSF46934">
    <property type="entry name" value="UBA-like"/>
    <property type="match status" value="1"/>
</dbReference>
<dbReference type="AlphaFoldDB" id="A0A3N4LS69"/>
<accession>A0A3N4LS69</accession>